<reference evidence="1" key="1">
    <citation type="submission" date="2022-09" db="EMBL/GenBank/DDBJ databases">
        <title>Diverse halophilic archaea isolated from saline environments.</title>
        <authorList>
            <person name="Cui H.-L."/>
        </authorList>
    </citation>
    <scope>NUCLEOTIDE SEQUENCE</scope>
    <source>
        <strain evidence="1">ZS-35-S2</strain>
    </source>
</reference>
<sequence length="273" mass="30635">MPSRDEDASPPNASRIKTKVESGTALGVGDIKFLLRYVERYDHRELEPYRDDIDDAISGELGHEVYVSILEEFEQAGVLDELRPDLVDPALDPEGFTRREMNTGAYYDPRTVHDERGEVVGSIRPPTKQPTRLLSIRASIRDYLFCIGRGFNFDPERIYDYEADYANFLRCVLEYVDGGDSFDLEVWCDDDGDLSTVTVVLRSEARSYRESFGQGGDWLRLASFDPIEAALAAETTQRLRYSAGGNDGAVLILDAETAPLVDTYLEMLPPAAQ</sequence>
<evidence type="ECO:0000313" key="2">
    <source>
        <dbReference type="Proteomes" id="UP001057580"/>
    </source>
</evidence>
<dbReference type="EMBL" id="CP104003">
    <property type="protein sequence ID" value="UWM52899.1"/>
    <property type="molecule type" value="Genomic_DNA"/>
</dbReference>
<gene>
    <name evidence="1" type="ORF">N0B31_12145</name>
</gene>
<dbReference type="Proteomes" id="UP001057580">
    <property type="component" value="Chromosome"/>
</dbReference>
<name>A0A9E7R072_9EURY</name>
<evidence type="ECO:0000313" key="1">
    <source>
        <dbReference type="EMBL" id="UWM52899.1"/>
    </source>
</evidence>
<dbReference type="RefSeq" id="WP_260591894.1">
    <property type="nucleotide sequence ID" value="NZ_CP104003.1"/>
</dbReference>
<dbReference type="KEGG" id="ssai:N0B31_12145"/>
<organism evidence="1 2">
    <name type="scientific">Salinirubellus salinus</name>
    <dbReference type="NCBI Taxonomy" id="1364945"/>
    <lineage>
        <taxon>Archaea</taxon>
        <taxon>Methanobacteriati</taxon>
        <taxon>Methanobacteriota</taxon>
        <taxon>Stenosarchaea group</taxon>
        <taxon>Halobacteria</taxon>
        <taxon>Halobacteriales</taxon>
        <taxon>Natronomonadaceae</taxon>
        <taxon>Salinirubellus</taxon>
    </lineage>
</organism>
<keyword evidence="2" id="KW-1185">Reference proteome</keyword>
<accession>A0A9E7R072</accession>
<proteinExistence type="predicted"/>
<dbReference type="GeneID" id="74943185"/>
<dbReference type="AlphaFoldDB" id="A0A9E7R072"/>
<protein>
    <submittedName>
        <fullName evidence="1">Uncharacterized protein</fullName>
    </submittedName>
</protein>